<feature type="domain" description="ABC transmembrane type-1" evidence="9">
    <location>
        <begin position="107"/>
        <end position="298"/>
    </location>
</feature>
<dbReference type="PANTHER" id="PTHR32243:SF18">
    <property type="entry name" value="INNER MEMBRANE ABC TRANSPORTER PERMEASE PROTEIN YCJP"/>
    <property type="match status" value="1"/>
</dbReference>
<dbReference type="InterPro" id="IPR035906">
    <property type="entry name" value="MetI-like_sf"/>
</dbReference>
<keyword evidence="4 7" id="KW-0812">Transmembrane</keyword>
<comment type="similarity">
    <text evidence="7">Belongs to the binding-protein-dependent transport system permease family.</text>
</comment>
<evidence type="ECO:0000313" key="10">
    <source>
        <dbReference type="EMBL" id="XCJ69200.1"/>
    </source>
</evidence>
<dbReference type="Gene3D" id="1.10.3720.10">
    <property type="entry name" value="MetI-like"/>
    <property type="match status" value="1"/>
</dbReference>
<feature type="transmembrane region" description="Helical" evidence="7">
    <location>
        <begin position="280"/>
        <end position="298"/>
    </location>
</feature>
<feature type="transmembrane region" description="Helical" evidence="7">
    <location>
        <begin position="46"/>
        <end position="67"/>
    </location>
</feature>
<dbReference type="RefSeq" id="WP_353940885.1">
    <property type="nucleotide sequence ID" value="NZ_CP159534.1"/>
</dbReference>
<name>A0AAU8IMQ6_9ACTN</name>
<dbReference type="GO" id="GO:0055085">
    <property type="term" value="P:transmembrane transport"/>
    <property type="evidence" value="ECO:0007669"/>
    <property type="project" value="InterPro"/>
</dbReference>
<evidence type="ECO:0000259" key="9">
    <source>
        <dbReference type="PROSITE" id="PS50928"/>
    </source>
</evidence>
<feature type="compositionally biased region" description="Low complexity" evidence="8">
    <location>
        <begin position="1"/>
        <end position="15"/>
    </location>
</feature>
<organism evidence="10">
    <name type="scientific">Streptomyces tabacisoli</name>
    <dbReference type="NCBI Taxonomy" id="3156398"/>
    <lineage>
        <taxon>Bacteria</taxon>
        <taxon>Bacillati</taxon>
        <taxon>Actinomycetota</taxon>
        <taxon>Actinomycetes</taxon>
        <taxon>Kitasatosporales</taxon>
        <taxon>Streptomycetaceae</taxon>
        <taxon>Streptomyces</taxon>
    </lineage>
</organism>
<feature type="transmembrane region" description="Helical" evidence="7">
    <location>
        <begin position="142"/>
        <end position="166"/>
    </location>
</feature>
<evidence type="ECO:0000256" key="7">
    <source>
        <dbReference type="RuleBase" id="RU363032"/>
    </source>
</evidence>
<feature type="transmembrane region" description="Helical" evidence="7">
    <location>
        <begin position="178"/>
        <end position="198"/>
    </location>
</feature>
<dbReference type="PANTHER" id="PTHR32243">
    <property type="entry name" value="MALTOSE TRANSPORT SYSTEM PERMEASE-RELATED"/>
    <property type="match status" value="1"/>
</dbReference>
<keyword evidence="6 7" id="KW-0472">Membrane</keyword>
<dbReference type="CDD" id="cd06261">
    <property type="entry name" value="TM_PBP2"/>
    <property type="match status" value="1"/>
</dbReference>
<comment type="subcellular location">
    <subcellularLocation>
        <location evidence="1 7">Cell membrane</location>
        <topology evidence="1 7">Multi-pass membrane protein</topology>
    </subcellularLocation>
</comment>
<reference evidence="10" key="1">
    <citation type="submission" date="2024-06" db="EMBL/GenBank/DDBJ databases">
        <title>Streptomyces sp. strain HUAS MG91 genome sequences.</title>
        <authorList>
            <person name="Mo P."/>
        </authorList>
    </citation>
    <scope>NUCLEOTIDE SEQUENCE</scope>
    <source>
        <strain evidence="10">HUAS MG91</strain>
    </source>
</reference>
<evidence type="ECO:0000256" key="1">
    <source>
        <dbReference type="ARBA" id="ARBA00004651"/>
    </source>
</evidence>
<dbReference type="PROSITE" id="PS50928">
    <property type="entry name" value="ABC_TM1"/>
    <property type="match status" value="1"/>
</dbReference>
<dbReference type="KEGG" id="stac:ABII15_04095"/>
<dbReference type="AlphaFoldDB" id="A0AAU8IMQ6"/>
<accession>A0AAU8IMQ6</accession>
<dbReference type="InterPro" id="IPR000515">
    <property type="entry name" value="MetI-like"/>
</dbReference>
<feature type="transmembrane region" description="Helical" evidence="7">
    <location>
        <begin position="106"/>
        <end position="130"/>
    </location>
</feature>
<keyword evidence="3" id="KW-1003">Cell membrane</keyword>
<keyword evidence="5 7" id="KW-1133">Transmembrane helix</keyword>
<evidence type="ECO:0000256" key="3">
    <source>
        <dbReference type="ARBA" id="ARBA00022475"/>
    </source>
</evidence>
<sequence>MTTTTPMTSSQLTGTDQLSGAARTPSATTGQTSRRRIRKDVLRSRIAAWTAVVVIGCFGLLPVYWLLATALSTPESTFQFPPKLIPTDLTLSNFTALAENDQLIKYLVNSMIVATITAVLSVVVATYMGYSFSKFRYRGRRSLMHMVLASQMFPQALLLVTLYAVFSSFGLLNTYTALVLSFTTFTMPLCVWMLKGIFDTIPDALLEAASIDGASRWRTLHSIVAPLAAPGMIAAGLFAFVRGWNDFIFAVTLADKEKQTLPPGLVSTYIGEFQTAWPELMAASLVVSVPVVVAFMFLQRYLVGGMTAGSVK</sequence>
<evidence type="ECO:0000256" key="8">
    <source>
        <dbReference type="SAM" id="MobiDB-lite"/>
    </source>
</evidence>
<dbReference type="SUPFAM" id="SSF161098">
    <property type="entry name" value="MetI-like"/>
    <property type="match status" value="1"/>
</dbReference>
<protein>
    <submittedName>
        <fullName evidence="10">Carbohydrate ABC transporter permease</fullName>
    </submittedName>
</protein>
<dbReference type="EMBL" id="CP159534">
    <property type="protein sequence ID" value="XCJ69200.1"/>
    <property type="molecule type" value="Genomic_DNA"/>
</dbReference>
<evidence type="ECO:0000256" key="2">
    <source>
        <dbReference type="ARBA" id="ARBA00022448"/>
    </source>
</evidence>
<feature type="transmembrane region" description="Helical" evidence="7">
    <location>
        <begin position="219"/>
        <end position="241"/>
    </location>
</feature>
<dbReference type="InterPro" id="IPR050901">
    <property type="entry name" value="BP-dep_ABC_trans_perm"/>
</dbReference>
<keyword evidence="2 7" id="KW-0813">Transport</keyword>
<evidence type="ECO:0000256" key="5">
    <source>
        <dbReference type="ARBA" id="ARBA00022989"/>
    </source>
</evidence>
<gene>
    <name evidence="10" type="ORF">ABII15_04095</name>
</gene>
<proteinExistence type="inferred from homology"/>
<dbReference type="GO" id="GO:0005886">
    <property type="term" value="C:plasma membrane"/>
    <property type="evidence" value="ECO:0007669"/>
    <property type="project" value="UniProtKB-SubCell"/>
</dbReference>
<evidence type="ECO:0000256" key="4">
    <source>
        <dbReference type="ARBA" id="ARBA00022692"/>
    </source>
</evidence>
<evidence type="ECO:0000256" key="6">
    <source>
        <dbReference type="ARBA" id="ARBA00023136"/>
    </source>
</evidence>
<dbReference type="Pfam" id="PF00528">
    <property type="entry name" value="BPD_transp_1"/>
    <property type="match status" value="1"/>
</dbReference>
<feature type="region of interest" description="Disordered" evidence="8">
    <location>
        <begin position="1"/>
        <end position="35"/>
    </location>
</feature>